<evidence type="ECO:0000313" key="1">
    <source>
        <dbReference type="EMBL" id="CAB3982073.1"/>
    </source>
</evidence>
<dbReference type="Gene3D" id="2.40.50.90">
    <property type="match status" value="1"/>
</dbReference>
<protein>
    <submittedName>
        <fullName evidence="1">Uncharacterized protein</fullName>
    </submittedName>
</protein>
<name>A0A6S7FX19_PARCT</name>
<organism evidence="1 2">
    <name type="scientific">Paramuricea clavata</name>
    <name type="common">Red gorgonian</name>
    <name type="synonym">Violescent sea-whip</name>
    <dbReference type="NCBI Taxonomy" id="317549"/>
    <lineage>
        <taxon>Eukaryota</taxon>
        <taxon>Metazoa</taxon>
        <taxon>Cnidaria</taxon>
        <taxon>Anthozoa</taxon>
        <taxon>Octocorallia</taxon>
        <taxon>Malacalcyonacea</taxon>
        <taxon>Plexauridae</taxon>
        <taxon>Paramuricea</taxon>
    </lineage>
</organism>
<proteinExistence type="predicted"/>
<dbReference type="OrthoDB" id="10581071at2759"/>
<dbReference type="InterPro" id="IPR035437">
    <property type="entry name" value="SNase_OB-fold_sf"/>
</dbReference>
<keyword evidence="2" id="KW-1185">Reference proteome</keyword>
<gene>
    <name evidence="1" type="ORF">PACLA_8A063272</name>
</gene>
<accession>A0A6S7FX19</accession>
<dbReference type="Proteomes" id="UP001152795">
    <property type="component" value="Unassembled WGS sequence"/>
</dbReference>
<evidence type="ECO:0000313" key="2">
    <source>
        <dbReference type="Proteomes" id="UP001152795"/>
    </source>
</evidence>
<sequence length="346" mass="38737">MREIHAKSVRITEDDELEVVITHMLQLVALQNCVANCSQHALGCMVRAVHDKHMDDEGNEEKRIGAMLDQLQRDRNDMQYILYGESLSKCGCDKCTACVQFDNEFYDQLEENGKVSDAQPPSFEDRPLHCMDNKMRALNVKSRFAGLSSSSLENAYYFAQSTTTMSPPTISTATPTAVMYHVITRHVGLESLRAVRQMVFEAKEIYLECDEENIDGKPCVRYNRYQRALAHIWLKNEMGDLENLAIKLASAGYTMSFYVTGMNTKIDATMQAAMSLCYKAPSTIAGAGFGLFLQPHDTIPQGTHLCLYASRQATAKELQASSRDYALMAANGCWFDVEVENGNKLG</sequence>
<comment type="caution">
    <text evidence="1">The sequence shown here is derived from an EMBL/GenBank/DDBJ whole genome shotgun (WGS) entry which is preliminary data.</text>
</comment>
<dbReference type="EMBL" id="CACRXK020000460">
    <property type="protein sequence ID" value="CAB3982073.1"/>
    <property type="molecule type" value="Genomic_DNA"/>
</dbReference>
<dbReference type="AlphaFoldDB" id="A0A6S7FX19"/>
<reference evidence="1" key="1">
    <citation type="submission" date="2020-04" db="EMBL/GenBank/DDBJ databases">
        <authorList>
            <person name="Alioto T."/>
            <person name="Alioto T."/>
            <person name="Gomez Garrido J."/>
        </authorList>
    </citation>
    <scope>NUCLEOTIDE SEQUENCE</scope>
    <source>
        <strain evidence="1">A484AB</strain>
    </source>
</reference>